<feature type="compositionally biased region" description="Acidic residues" evidence="1">
    <location>
        <begin position="48"/>
        <end position="69"/>
    </location>
</feature>
<comment type="caution">
    <text evidence="3">The sequence shown here is derived from an EMBL/GenBank/DDBJ whole genome shotgun (WGS) entry which is preliminary data.</text>
</comment>
<name>A6FXI9_9BACT</name>
<dbReference type="Pfam" id="PF20068">
    <property type="entry name" value="Amphi-Trp"/>
    <property type="match status" value="1"/>
</dbReference>
<gene>
    <name evidence="3" type="ORF">PPSIR1_21709</name>
</gene>
<evidence type="ECO:0000313" key="3">
    <source>
        <dbReference type="EMBL" id="EDM81577.1"/>
    </source>
</evidence>
<proteinExistence type="predicted"/>
<reference evidence="3 4" key="1">
    <citation type="submission" date="2007-06" db="EMBL/GenBank/DDBJ databases">
        <authorList>
            <person name="Shimkets L."/>
            <person name="Ferriera S."/>
            <person name="Johnson J."/>
            <person name="Kravitz S."/>
            <person name="Beeson K."/>
            <person name="Sutton G."/>
            <person name="Rogers Y.-H."/>
            <person name="Friedman R."/>
            <person name="Frazier M."/>
            <person name="Venter J.C."/>
        </authorList>
    </citation>
    <scope>NUCLEOTIDE SEQUENCE [LARGE SCALE GENOMIC DNA]</scope>
    <source>
        <strain evidence="3 4">SIR-1</strain>
    </source>
</reference>
<protein>
    <recommendedName>
        <fullName evidence="2">Amphi-Trp domain-containing protein</fullName>
    </recommendedName>
</protein>
<feature type="compositionally biased region" description="Low complexity" evidence="1">
    <location>
        <begin position="8"/>
        <end position="27"/>
    </location>
</feature>
<feature type="domain" description="Amphi-Trp" evidence="2">
    <location>
        <begin position="78"/>
        <end position="152"/>
    </location>
</feature>
<sequence length="159" mass="17271">MTDETETSTETPATTDAPPADGASDAEPSPEPVADDDTAVIEVRPDVSDEDGEGDDDSDAEEADSDDDDEKSKKADKPKKVKINFEASMPRGEAVSYFDAIVGGLKSGRLEFRQDGDVLVLNPPEQLEIEVKASRKSDKGKVVFEIEWSDENRPLEILN</sequence>
<dbReference type="OrthoDB" id="5524350at2"/>
<dbReference type="Proteomes" id="UP000005801">
    <property type="component" value="Unassembled WGS sequence"/>
</dbReference>
<dbReference type="AlphaFoldDB" id="A6FXI9"/>
<dbReference type="STRING" id="391625.PPSIR1_21709"/>
<dbReference type="NCBIfam" id="TIGR04354">
    <property type="entry name" value="amphi-Trp"/>
    <property type="match status" value="1"/>
</dbReference>
<evidence type="ECO:0000256" key="1">
    <source>
        <dbReference type="SAM" id="MobiDB-lite"/>
    </source>
</evidence>
<dbReference type="InterPro" id="IPR027598">
    <property type="entry name" value="Amphi-Trp_dom"/>
</dbReference>
<evidence type="ECO:0000313" key="4">
    <source>
        <dbReference type="Proteomes" id="UP000005801"/>
    </source>
</evidence>
<accession>A6FXI9</accession>
<organism evidence="3 4">
    <name type="scientific">Plesiocystis pacifica SIR-1</name>
    <dbReference type="NCBI Taxonomy" id="391625"/>
    <lineage>
        <taxon>Bacteria</taxon>
        <taxon>Pseudomonadati</taxon>
        <taxon>Myxococcota</taxon>
        <taxon>Polyangia</taxon>
        <taxon>Nannocystales</taxon>
        <taxon>Nannocystaceae</taxon>
        <taxon>Plesiocystis</taxon>
    </lineage>
</organism>
<dbReference type="RefSeq" id="WP_006969188.1">
    <property type="nucleotide sequence ID" value="NZ_ABCS01000002.1"/>
</dbReference>
<dbReference type="EMBL" id="ABCS01000002">
    <property type="protein sequence ID" value="EDM81577.1"/>
    <property type="molecule type" value="Genomic_DNA"/>
</dbReference>
<evidence type="ECO:0000259" key="2">
    <source>
        <dbReference type="Pfam" id="PF20068"/>
    </source>
</evidence>
<keyword evidence="4" id="KW-1185">Reference proteome</keyword>
<feature type="region of interest" description="Disordered" evidence="1">
    <location>
        <begin position="1"/>
        <end position="80"/>
    </location>
</feature>